<dbReference type="AlphaFoldDB" id="A0A1H7ICG7"/>
<accession>A0A1H7ICG7</accession>
<organism evidence="1 2">
    <name type="scientific">Methanobrevibacter gottschalkii</name>
    <dbReference type="NCBI Taxonomy" id="190974"/>
    <lineage>
        <taxon>Archaea</taxon>
        <taxon>Methanobacteriati</taxon>
        <taxon>Methanobacteriota</taxon>
        <taxon>Methanomada group</taxon>
        <taxon>Methanobacteria</taxon>
        <taxon>Methanobacteriales</taxon>
        <taxon>Methanobacteriaceae</taxon>
        <taxon>Methanobrevibacter</taxon>
    </lineage>
</organism>
<dbReference type="EMBL" id="FOAK01000003">
    <property type="protein sequence ID" value="SEK58305.1"/>
    <property type="molecule type" value="Genomic_DNA"/>
</dbReference>
<protein>
    <submittedName>
        <fullName evidence="1">Uncharacterized protein</fullName>
    </submittedName>
</protein>
<dbReference type="RefSeq" id="WP_091699013.1">
    <property type="nucleotide sequence ID" value="NZ_FOAK01000003.1"/>
</dbReference>
<evidence type="ECO:0000313" key="2">
    <source>
        <dbReference type="Proteomes" id="UP000199506"/>
    </source>
</evidence>
<evidence type="ECO:0000313" key="1">
    <source>
        <dbReference type="EMBL" id="SEK58305.1"/>
    </source>
</evidence>
<proteinExistence type="predicted"/>
<dbReference type="Proteomes" id="UP000199506">
    <property type="component" value="Unassembled WGS sequence"/>
</dbReference>
<dbReference type="OrthoDB" id="385119at2157"/>
<reference evidence="1 2" key="1">
    <citation type="submission" date="2016-10" db="EMBL/GenBank/DDBJ databases">
        <authorList>
            <person name="de Groot N.N."/>
        </authorList>
    </citation>
    <scope>NUCLEOTIDE SEQUENCE [LARGE SCALE GENOMIC DNA]</scope>
    <source>
        <strain evidence="1 2">DSM 11978</strain>
    </source>
</reference>
<gene>
    <name evidence="1" type="ORF">SAMN05216439_1162</name>
</gene>
<name>A0A1H7ICG7_9EURY</name>
<dbReference type="STRING" id="190974.SAMN05216439_1162"/>
<sequence>MLLKKSYTCRDGSIQTCFATYKCKYCGKTFIKFENKKMYCSTECTCKSTQDNKAKYQRKRRKLINSGELVSNETRKIGTIHFPEKIGDWVDELKRIKYAKRKAGII</sequence>